<evidence type="ECO:0000313" key="1">
    <source>
        <dbReference type="EMBL" id="MBX39011.1"/>
    </source>
</evidence>
<proteinExistence type="predicted"/>
<name>A0A2P2N950_RHIMU</name>
<dbReference type="EMBL" id="GGEC01058527">
    <property type="protein sequence ID" value="MBX39011.1"/>
    <property type="molecule type" value="Transcribed_RNA"/>
</dbReference>
<sequence>MSFLAWSYCRKHNCQHQSSQHIYLQMVTKKMVFSASLITMKWSFQLICTT</sequence>
<organism evidence="1">
    <name type="scientific">Rhizophora mucronata</name>
    <name type="common">Asiatic mangrove</name>
    <dbReference type="NCBI Taxonomy" id="61149"/>
    <lineage>
        <taxon>Eukaryota</taxon>
        <taxon>Viridiplantae</taxon>
        <taxon>Streptophyta</taxon>
        <taxon>Embryophyta</taxon>
        <taxon>Tracheophyta</taxon>
        <taxon>Spermatophyta</taxon>
        <taxon>Magnoliopsida</taxon>
        <taxon>eudicotyledons</taxon>
        <taxon>Gunneridae</taxon>
        <taxon>Pentapetalae</taxon>
        <taxon>rosids</taxon>
        <taxon>fabids</taxon>
        <taxon>Malpighiales</taxon>
        <taxon>Rhizophoraceae</taxon>
        <taxon>Rhizophora</taxon>
    </lineage>
</organism>
<accession>A0A2P2N950</accession>
<reference evidence="1" key="1">
    <citation type="submission" date="2018-02" db="EMBL/GenBank/DDBJ databases">
        <title>Rhizophora mucronata_Transcriptome.</title>
        <authorList>
            <person name="Meera S.P."/>
            <person name="Sreeshan A."/>
            <person name="Augustine A."/>
        </authorList>
    </citation>
    <scope>NUCLEOTIDE SEQUENCE</scope>
    <source>
        <tissue evidence="1">Leaf</tissue>
    </source>
</reference>
<dbReference type="AlphaFoldDB" id="A0A2P2N950"/>
<protein>
    <submittedName>
        <fullName evidence="1">Uncharacterized protein</fullName>
    </submittedName>
</protein>